<gene>
    <name evidence="2" type="ORF">HK097_005986</name>
</gene>
<evidence type="ECO:0000313" key="3">
    <source>
        <dbReference type="Proteomes" id="UP001212841"/>
    </source>
</evidence>
<name>A0AAD5S1A1_9FUNG</name>
<keyword evidence="1" id="KW-0472">Membrane</keyword>
<reference evidence="2" key="1">
    <citation type="submission" date="2020-05" db="EMBL/GenBank/DDBJ databases">
        <title>Phylogenomic resolution of chytrid fungi.</title>
        <authorList>
            <person name="Stajich J.E."/>
            <person name="Amses K."/>
            <person name="Simmons R."/>
            <person name="Seto K."/>
            <person name="Myers J."/>
            <person name="Bonds A."/>
            <person name="Quandt C.A."/>
            <person name="Barry K."/>
            <person name="Liu P."/>
            <person name="Grigoriev I."/>
            <person name="Longcore J.E."/>
            <person name="James T.Y."/>
        </authorList>
    </citation>
    <scope>NUCLEOTIDE SEQUENCE</scope>
    <source>
        <strain evidence="2">JEL0318</strain>
    </source>
</reference>
<feature type="transmembrane region" description="Helical" evidence="1">
    <location>
        <begin position="113"/>
        <end position="136"/>
    </location>
</feature>
<feature type="non-terminal residue" evidence="2">
    <location>
        <position position="194"/>
    </location>
</feature>
<organism evidence="2 3">
    <name type="scientific">Rhizophlyctis rosea</name>
    <dbReference type="NCBI Taxonomy" id="64517"/>
    <lineage>
        <taxon>Eukaryota</taxon>
        <taxon>Fungi</taxon>
        <taxon>Fungi incertae sedis</taxon>
        <taxon>Chytridiomycota</taxon>
        <taxon>Chytridiomycota incertae sedis</taxon>
        <taxon>Chytridiomycetes</taxon>
        <taxon>Rhizophlyctidales</taxon>
        <taxon>Rhizophlyctidaceae</taxon>
        <taxon>Rhizophlyctis</taxon>
    </lineage>
</organism>
<accession>A0AAD5S1A1</accession>
<feature type="transmembrane region" description="Helical" evidence="1">
    <location>
        <begin position="39"/>
        <end position="58"/>
    </location>
</feature>
<feature type="transmembrane region" description="Helical" evidence="1">
    <location>
        <begin position="148"/>
        <end position="166"/>
    </location>
</feature>
<dbReference type="EMBL" id="JADGJD010002801">
    <property type="protein sequence ID" value="KAJ3028401.1"/>
    <property type="molecule type" value="Genomic_DNA"/>
</dbReference>
<proteinExistence type="predicted"/>
<protein>
    <submittedName>
        <fullName evidence="2">Uncharacterized protein</fullName>
    </submittedName>
</protein>
<sequence length="194" mass="21807">MNSQQRASTLSRPPSPQPPTYYAAPLRRFLSTAVRKRPIITFAISYGIAIWVVLIWICLPITQPDPIPQDLTHVEIKWWRFCVFFMLPYLVSTASLIVILYHSLTPWLLPTGFVDILGMLVLGVTPALALCYSVKYMPHGESMGSSKLLPVGVVLVALVPDTVEWMRRNVKMVRREGSVPNTLDRQGTGSLEWG</sequence>
<evidence type="ECO:0000256" key="1">
    <source>
        <dbReference type="SAM" id="Phobius"/>
    </source>
</evidence>
<dbReference type="Proteomes" id="UP001212841">
    <property type="component" value="Unassembled WGS sequence"/>
</dbReference>
<keyword evidence="1" id="KW-0812">Transmembrane</keyword>
<keyword evidence="1" id="KW-1133">Transmembrane helix</keyword>
<keyword evidence="3" id="KW-1185">Reference proteome</keyword>
<feature type="transmembrane region" description="Helical" evidence="1">
    <location>
        <begin position="78"/>
        <end position="101"/>
    </location>
</feature>
<evidence type="ECO:0000313" key="2">
    <source>
        <dbReference type="EMBL" id="KAJ3028401.1"/>
    </source>
</evidence>
<comment type="caution">
    <text evidence="2">The sequence shown here is derived from an EMBL/GenBank/DDBJ whole genome shotgun (WGS) entry which is preliminary data.</text>
</comment>
<dbReference type="AlphaFoldDB" id="A0AAD5S1A1"/>